<evidence type="ECO:0000313" key="2">
    <source>
        <dbReference type="EMBL" id="GMH53473.1"/>
    </source>
</evidence>
<feature type="compositionally biased region" description="Pro residues" evidence="1">
    <location>
        <begin position="62"/>
        <end position="71"/>
    </location>
</feature>
<dbReference type="OrthoDB" id="10401443at2759"/>
<gene>
    <name evidence="2" type="ORF">TrST_g1297</name>
</gene>
<feature type="region of interest" description="Disordered" evidence="1">
    <location>
        <begin position="507"/>
        <end position="529"/>
    </location>
</feature>
<comment type="caution">
    <text evidence="2">The sequence shown here is derived from an EMBL/GenBank/DDBJ whole genome shotgun (WGS) entry which is preliminary data.</text>
</comment>
<proteinExistence type="predicted"/>
<feature type="region of interest" description="Disordered" evidence="1">
    <location>
        <begin position="53"/>
        <end position="77"/>
    </location>
</feature>
<dbReference type="AlphaFoldDB" id="A0A9W7DWP7"/>
<protein>
    <submittedName>
        <fullName evidence="2">Uncharacterized protein</fullName>
    </submittedName>
</protein>
<sequence>MGCSSSKAANLNQPVTVITAASEKDGGFSPMALAVDDVQIVEAEIVVSTLTTTIEPQKPIEPQEPPTPKQPPKPEDMDDALLKRQLAALKSSPRRNETFVDGNNGFAPEDCIRDAQSKIALRSPPPRKDYTTAPLNPVVTVPGTEADEPSDDLYRQQLERKEYEEFSKLRRNDAAFAPLHTFFAASTIRSAFVQKVLAGGEKMLNVYMGMGSEESIDGNLQSLRLTYYEVTDAGEEEEKTFVPEGWLRPEETTPLDASFDADDFYKNDITLFSKEVREELAEFAQDLVFSDLTKVEPKFGEYSSECFVLSEETSVCWKELSANAIKDDLVLEEQEKTLEFRANRKPFTVEGRRMKLEAYFAKEYGAEKAKTEGYTWEINEVEEAVSEEAHLVICAENRKKEEAIVQDLADTGAKLFELSEEQKAVFEKRYKKMAEKFGQVEHSFAIFAVPVAPAVTLEAHLAICTENTKKVKAILLEREKEGEAAVEFPKTGLRVWKKTKWNIPEEIAKNLTKPSDKRAPSTVQGGLKQ</sequence>
<evidence type="ECO:0000313" key="3">
    <source>
        <dbReference type="Proteomes" id="UP001165085"/>
    </source>
</evidence>
<keyword evidence="3" id="KW-1185">Reference proteome</keyword>
<evidence type="ECO:0000256" key="1">
    <source>
        <dbReference type="SAM" id="MobiDB-lite"/>
    </source>
</evidence>
<reference evidence="3" key="1">
    <citation type="journal article" date="2023" name="Commun. Biol.">
        <title>Genome analysis of Parmales, the sister group of diatoms, reveals the evolutionary specialization of diatoms from phago-mixotrophs to photoautotrophs.</title>
        <authorList>
            <person name="Ban H."/>
            <person name="Sato S."/>
            <person name="Yoshikawa S."/>
            <person name="Yamada K."/>
            <person name="Nakamura Y."/>
            <person name="Ichinomiya M."/>
            <person name="Sato N."/>
            <person name="Blanc-Mathieu R."/>
            <person name="Endo H."/>
            <person name="Kuwata A."/>
            <person name="Ogata H."/>
        </authorList>
    </citation>
    <scope>NUCLEOTIDE SEQUENCE [LARGE SCALE GENOMIC DNA]</scope>
    <source>
        <strain evidence="3">NIES 3701</strain>
    </source>
</reference>
<organism evidence="2 3">
    <name type="scientific">Triparma strigata</name>
    <dbReference type="NCBI Taxonomy" id="1606541"/>
    <lineage>
        <taxon>Eukaryota</taxon>
        <taxon>Sar</taxon>
        <taxon>Stramenopiles</taxon>
        <taxon>Ochrophyta</taxon>
        <taxon>Bolidophyceae</taxon>
        <taxon>Parmales</taxon>
        <taxon>Triparmaceae</taxon>
        <taxon>Triparma</taxon>
    </lineage>
</organism>
<accession>A0A9W7DWP7</accession>
<name>A0A9W7DWP7_9STRA</name>
<dbReference type="Proteomes" id="UP001165085">
    <property type="component" value="Unassembled WGS sequence"/>
</dbReference>
<dbReference type="EMBL" id="BRXY01000019">
    <property type="protein sequence ID" value="GMH53473.1"/>
    <property type="molecule type" value="Genomic_DNA"/>
</dbReference>